<evidence type="ECO:0000256" key="1">
    <source>
        <dbReference type="ARBA" id="ARBA00022801"/>
    </source>
</evidence>
<dbReference type="AlphaFoldDB" id="A0A6H3P2M0"/>
<organism evidence="4 5">
    <name type="scientific">Leptospira bandrabouensis</name>
    <dbReference type="NCBI Taxonomy" id="2484903"/>
    <lineage>
        <taxon>Bacteria</taxon>
        <taxon>Pseudomonadati</taxon>
        <taxon>Spirochaetota</taxon>
        <taxon>Spirochaetia</taxon>
        <taxon>Leptospirales</taxon>
        <taxon>Leptospiraceae</taxon>
        <taxon>Leptospira</taxon>
    </lineage>
</organism>
<dbReference type="EMBL" id="RQHU01000005">
    <property type="protein sequence ID" value="TGN16620.1"/>
    <property type="molecule type" value="Genomic_DNA"/>
</dbReference>
<feature type="transmembrane region" description="Helical" evidence="2">
    <location>
        <begin position="43"/>
        <end position="66"/>
    </location>
</feature>
<feature type="domain" description="PPM-type phosphatase" evidence="3">
    <location>
        <begin position="398"/>
        <end position="593"/>
    </location>
</feature>
<dbReference type="PANTHER" id="PTHR43156:SF2">
    <property type="entry name" value="STAGE II SPORULATION PROTEIN E"/>
    <property type="match status" value="1"/>
</dbReference>
<dbReference type="Gene3D" id="3.60.40.10">
    <property type="entry name" value="PPM-type phosphatase domain"/>
    <property type="match status" value="1"/>
</dbReference>
<dbReference type="Pfam" id="PF07228">
    <property type="entry name" value="SpoIIE"/>
    <property type="match status" value="1"/>
</dbReference>
<keyword evidence="1" id="KW-0378">Hydrolase</keyword>
<protein>
    <submittedName>
        <fullName evidence="4">Stage II sporulation protein E</fullName>
    </submittedName>
</protein>
<proteinExistence type="predicted"/>
<dbReference type="SUPFAM" id="SSF81606">
    <property type="entry name" value="PP2C-like"/>
    <property type="match status" value="1"/>
</dbReference>
<evidence type="ECO:0000313" key="4">
    <source>
        <dbReference type="EMBL" id="TGN16620.1"/>
    </source>
</evidence>
<evidence type="ECO:0000256" key="2">
    <source>
        <dbReference type="SAM" id="Phobius"/>
    </source>
</evidence>
<keyword evidence="5" id="KW-1185">Reference proteome</keyword>
<comment type="caution">
    <text evidence="4">The sequence shown here is derived from an EMBL/GenBank/DDBJ whole genome shotgun (WGS) entry which is preliminary data.</text>
</comment>
<dbReference type="InterPro" id="IPR052016">
    <property type="entry name" value="Bact_Sigma-Reg"/>
</dbReference>
<dbReference type="GO" id="GO:0016791">
    <property type="term" value="F:phosphatase activity"/>
    <property type="evidence" value="ECO:0007669"/>
    <property type="project" value="TreeGrafter"/>
</dbReference>
<feature type="transmembrane region" description="Helical" evidence="2">
    <location>
        <begin position="12"/>
        <end position="31"/>
    </location>
</feature>
<gene>
    <name evidence="4" type="ORF">EHR08_01610</name>
</gene>
<dbReference type="InterPro" id="IPR036457">
    <property type="entry name" value="PPM-type-like_dom_sf"/>
</dbReference>
<dbReference type="PANTHER" id="PTHR43156">
    <property type="entry name" value="STAGE II SPORULATION PROTEIN E-RELATED"/>
    <property type="match status" value="1"/>
</dbReference>
<reference evidence="4" key="1">
    <citation type="journal article" date="2019" name="PLoS Negl. Trop. Dis.">
        <title>Revisiting the worldwide diversity of Leptospira species in the environment.</title>
        <authorList>
            <person name="Vincent A.T."/>
            <person name="Schiettekatte O."/>
            <person name="Bourhy P."/>
            <person name="Veyrier F.J."/>
            <person name="Picardeau M."/>
        </authorList>
    </citation>
    <scope>NUCLEOTIDE SEQUENCE [LARGE SCALE GENOMIC DNA]</scope>
    <source>
        <strain evidence="4">201601109</strain>
    </source>
</reference>
<evidence type="ECO:0000313" key="5">
    <source>
        <dbReference type="Proteomes" id="UP000297649"/>
    </source>
</evidence>
<accession>A0A6H3P2M0</accession>
<keyword evidence="2" id="KW-0812">Transmembrane</keyword>
<dbReference type="Proteomes" id="UP000297649">
    <property type="component" value="Unassembled WGS sequence"/>
</dbReference>
<feature type="transmembrane region" description="Helical" evidence="2">
    <location>
        <begin position="107"/>
        <end position="132"/>
    </location>
</feature>
<dbReference type="RefSeq" id="WP_135746232.1">
    <property type="nucleotide sequence ID" value="NZ_JAIZBL010000001.1"/>
</dbReference>
<feature type="transmembrane region" description="Helical" evidence="2">
    <location>
        <begin position="138"/>
        <end position="160"/>
    </location>
</feature>
<dbReference type="OrthoDB" id="310901at2"/>
<feature type="transmembrane region" description="Helical" evidence="2">
    <location>
        <begin position="189"/>
        <end position="213"/>
    </location>
</feature>
<keyword evidence="2" id="KW-0472">Membrane</keyword>
<evidence type="ECO:0000259" key="3">
    <source>
        <dbReference type="Pfam" id="PF07228"/>
    </source>
</evidence>
<name>A0A6H3P2M0_9LEPT</name>
<sequence length="600" mass="67920">MKRETLFWDLTLKLEAFTHTVPVPFAVYYAIITQKMEPEHWKIFIALCVVFATGIGLLGTFVRHLLLKYVFARIEKIPIQTAGISSLTKEEMEYAKSVKILLFRYPLLEAIIIVIRWLSGVIPISFLFFYLVAYMPSVLRSAIFTFVMIAPISFVTYYFISESSIRVLFDLPQIKNIELQEKDIPKFNYFTRILVAFFSLATLPFVIFSYILYSLTMGEIAVQDPMIPIVTVSFIFVIPLLVCSYVVAKSVNEGLNETSGSLGELAKGNFDVVVTPKSSDDFAKQAFYLNSVISKLKDMYAEIINLNEGLEEKVTLRTNELKQSLQDISNLKIQQDGDYFLTYQLLNPLAIKDVDSNRLEVDHLVRQKKVFEYKNQRYDIGGDINISHSITLQNRKFLLFTNADAMGKSMQGAGGALVFGAVFQSIVQRTKTDPGYQAFGPEDWLKYNLQEMHMIFEAFDGTMLVSLTMGLLEEETGKLYFLNAEHPSIVLYRNGKAEYLQADVSYRKLGTLGAMPIHNTKEVQLQSGDVLIVGSDGKDDILCIDSSGKWEVNSDEQVYLRIVEATQGNLQAIIKQIESLGQIIDDISLIRITLLPKTSP</sequence>
<feature type="transmembrane region" description="Helical" evidence="2">
    <location>
        <begin position="225"/>
        <end position="248"/>
    </location>
</feature>
<dbReference type="InterPro" id="IPR001932">
    <property type="entry name" value="PPM-type_phosphatase-like_dom"/>
</dbReference>
<keyword evidence="2" id="KW-1133">Transmembrane helix</keyword>